<dbReference type="EMBL" id="JAPHJC010000096">
    <property type="protein sequence ID" value="MCW8678982.1"/>
    <property type="molecule type" value="Genomic_DNA"/>
</dbReference>
<proteinExistence type="predicted"/>
<organism evidence="1 2">
    <name type="scientific">Streptococcus macedonicus</name>
    <name type="common">Streptococcus gallolyticus macedonicus</name>
    <dbReference type="NCBI Taxonomy" id="59310"/>
    <lineage>
        <taxon>Bacteria</taxon>
        <taxon>Bacillati</taxon>
        <taxon>Bacillota</taxon>
        <taxon>Bacilli</taxon>
        <taxon>Lactobacillales</taxon>
        <taxon>Streptococcaceae</taxon>
        <taxon>Streptococcus</taxon>
    </lineage>
</organism>
<sequence length="77" mass="9076">NRVVALLGFSRLGFLWELVIREERFWNFYCGVVTRRHSFGFSRNNMKGALYHWRNPMGAERQKGKIFNFSFLALSGS</sequence>
<accession>A0ABT3PGS7</accession>
<protein>
    <submittedName>
        <fullName evidence="1">Uncharacterized protein</fullName>
    </submittedName>
</protein>
<dbReference type="RefSeq" id="WP_265689845.1">
    <property type="nucleotide sequence ID" value="NZ_JAPHJC010000096.1"/>
</dbReference>
<keyword evidence="2" id="KW-1185">Reference proteome</keyword>
<name>A0ABT3PGS7_STRMC</name>
<gene>
    <name evidence="1" type="ORF">OQH01_10995</name>
</gene>
<evidence type="ECO:0000313" key="2">
    <source>
        <dbReference type="Proteomes" id="UP001209889"/>
    </source>
</evidence>
<reference evidence="2" key="1">
    <citation type="submission" date="2022-11" db="EMBL/GenBank/DDBJ databases">
        <title>Streptococcus macedonicus and Acinetobacter baumannii: co-inhabitants of the cheese production environment.</title>
        <authorList>
            <person name="Johnson J."/>
            <person name="Curtin C."/>
            <person name="Waite-Cusic J."/>
        </authorList>
    </citation>
    <scope>NUCLEOTIDE SEQUENCE [LARGE SCALE GENOMIC DNA]</scope>
    <source>
        <strain evidence="2">E28</strain>
    </source>
</reference>
<comment type="caution">
    <text evidence="1">The sequence shown here is derived from an EMBL/GenBank/DDBJ whole genome shotgun (WGS) entry which is preliminary data.</text>
</comment>
<reference evidence="2" key="2">
    <citation type="submission" date="2023-07" db="EMBL/GenBank/DDBJ databases">
        <title>Streptococcus macedonicus and Acinetobacter baumannii: co-inhabitants of the cheese production environment.</title>
        <authorList>
            <person name="Johnson J."/>
            <person name="Curtin C."/>
            <person name="Waite-Cusic J."/>
        </authorList>
    </citation>
    <scope>NUCLEOTIDE SEQUENCE [LARGE SCALE GENOMIC DNA]</scope>
    <source>
        <strain evidence="2">E28</strain>
    </source>
</reference>
<evidence type="ECO:0000313" key="1">
    <source>
        <dbReference type="EMBL" id="MCW8678982.1"/>
    </source>
</evidence>
<feature type="non-terminal residue" evidence="1">
    <location>
        <position position="1"/>
    </location>
</feature>
<dbReference type="Proteomes" id="UP001209889">
    <property type="component" value="Unassembled WGS sequence"/>
</dbReference>